<evidence type="ECO:0000313" key="5">
    <source>
        <dbReference type="Proteomes" id="UP000293162"/>
    </source>
</evidence>
<keyword evidence="5" id="KW-1185">Reference proteome</keyword>
<dbReference type="Pfam" id="PF07940">
    <property type="entry name" value="Hepar_II_III_C"/>
    <property type="match status" value="1"/>
</dbReference>
<dbReference type="OrthoDB" id="9793856at2"/>
<dbReference type="Gene3D" id="2.70.98.70">
    <property type="match status" value="1"/>
</dbReference>
<feature type="signal peptide" evidence="2">
    <location>
        <begin position="1"/>
        <end position="18"/>
    </location>
</feature>
<protein>
    <recommendedName>
        <fullName evidence="3">Heparinase II/III-like C-terminal domain-containing protein</fullName>
    </recommendedName>
</protein>
<feature type="chain" id="PRO_5020434501" description="Heparinase II/III-like C-terminal domain-containing protein" evidence="2">
    <location>
        <begin position="19"/>
        <end position="644"/>
    </location>
</feature>
<dbReference type="PANTHER" id="PTHR38045:SF1">
    <property type="entry name" value="HEPARINASE II_III-LIKE PROTEIN"/>
    <property type="match status" value="1"/>
</dbReference>
<dbReference type="InterPro" id="IPR012480">
    <property type="entry name" value="Hepar_II_III_C"/>
</dbReference>
<feature type="domain" description="Heparinase II/III-like C-terminal" evidence="3">
    <location>
        <begin position="412"/>
        <end position="602"/>
    </location>
</feature>
<proteinExistence type="predicted"/>
<dbReference type="SUPFAM" id="SSF48230">
    <property type="entry name" value="Chondroitin AC/alginate lyase"/>
    <property type="match status" value="1"/>
</dbReference>
<dbReference type="Gene3D" id="1.50.10.100">
    <property type="entry name" value="Chondroitin AC/alginate lyase"/>
    <property type="match status" value="1"/>
</dbReference>
<keyword evidence="2" id="KW-0732">Signal</keyword>
<dbReference type="AlphaFoldDB" id="A0A4Q5M3Z0"/>
<dbReference type="InterPro" id="IPR008929">
    <property type="entry name" value="Chondroitin_lyas"/>
</dbReference>
<organism evidence="4 5">
    <name type="scientific">Emticicia agri</name>
    <dbReference type="NCBI Taxonomy" id="2492393"/>
    <lineage>
        <taxon>Bacteria</taxon>
        <taxon>Pseudomonadati</taxon>
        <taxon>Bacteroidota</taxon>
        <taxon>Cytophagia</taxon>
        <taxon>Cytophagales</taxon>
        <taxon>Leadbetterellaceae</taxon>
        <taxon>Emticicia</taxon>
    </lineage>
</organism>
<accession>A0A4Q5M3Z0</accession>
<evidence type="ECO:0000313" key="4">
    <source>
        <dbReference type="EMBL" id="RYU97041.1"/>
    </source>
</evidence>
<dbReference type="GO" id="GO:0016829">
    <property type="term" value="F:lyase activity"/>
    <property type="evidence" value="ECO:0007669"/>
    <property type="project" value="InterPro"/>
</dbReference>
<dbReference type="EMBL" id="SEWF01000004">
    <property type="protein sequence ID" value="RYU97041.1"/>
    <property type="molecule type" value="Genomic_DNA"/>
</dbReference>
<reference evidence="4 5" key="1">
    <citation type="submission" date="2019-02" db="EMBL/GenBank/DDBJ databases">
        <title>Bacterial novel species Emticicia sp. 17J42-9 isolated from soil.</title>
        <authorList>
            <person name="Jung H.-Y."/>
        </authorList>
    </citation>
    <scope>NUCLEOTIDE SEQUENCE [LARGE SCALE GENOMIC DNA]</scope>
    <source>
        <strain evidence="4 5">17J42-9</strain>
    </source>
</reference>
<evidence type="ECO:0000259" key="3">
    <source>
        <dbReference type="Pfam" id="PF07940"/>
    </source>
</evidence>
<dbReference type="GO" id="GO:0030313">
    <property type="term" value="C:cell envelope"/>
    <property type="evidence" value="ECO:0007669"/>
    <property type="project" value="UniProtKB-SubCell"/>
</dbReference>
<dbReference type="Proteomes" id="UP000293162">
    <property type="component" value="Unassembled WGS sequence"/>
</dbReference>
<dbReference type="PANTHER" id="PTHR38045">
    <property type="entry name" value="CHROMOSOME 1, WHOLE GENOME SHOTGUN SEQUENCE"/>
    <property type="match status" value="1"/>
</dbReference>
<sequence>MKTLLTLSLICLVVLCQAQVTPRNIISTKYSTESYRANIIPKSQWKPYPKTPEEWKKALPDSIIQSIIKAGEATAKKEMPQMSASILMNYVRSGDREEHSKISFGRRVNLMDLVLAESVEGKGRFTEDIMNYVWAICEETYWGVPAHLGVQKAKSGLPDAEDPTVDLFAAETASVLGLTDYFVGEKLDKISPLIRKRIYAETNRKIFEPIKQVERYGYLSKKNPVNNWNPWIVSNLLIADLFLETDESKRVASAYTYSTLMDAYLNSLGDDGGCDEGPSYWFAAGACVFDALETLASASNGKINIYDQPIVQKLAAYIYKTHIADDYFVNFADADPKLRPDGLMLYRFGQTLKDDKLTQFGLWAFDRFPTTATSNGSFHRMRRIANILTLKQMPKATTTYVPNTDAWFHDIQVLTTRASNGFYLATHAGHNAESHNHNDVGDFLLYANGEPVIIDAGRGNYTARTFSSRRYELWFTQSQYHNLPIINGKGQLAGRKYEGINVKSTVNDKEATLNMDIAPAYDKEAGVQTWNRTVKLNKAKNQVEITDDYALNQKPGSLEQVFMTVCEVNTDTPGKIVLTTPKKQKVTLAYEAKNWTVSTDLPSTEGMEYKSFKTKWDNHPVRRIILTNKNLTQKGKNAFTVVMN</sequence>
<dbReference type="RefSeq" id="WP_130019618.1">
    <property type="nucleotide sequence ID" value="NZ_SEWF01000004.1"/>
</dbReference>
<evidence type="ECO:0000256" key="1">
    <source>
        <dbReference type="ARBA" id="ARBA00004196"/>
    </source>
</evidence>
<name>A0A4Q5M3Z0_9BACT</name>
<gene>
    <name evidence="4" type="ORF">EWM59_03785</name>
</gene>
<comment type="caution">
    <text evidence="4">The sequence shown here is derived from an EMBL/GenBank/DDBJ whole genome shotgun (WGS) entry which is preliminary data.</text>
</comment>
<comment type="subcellular location">
    <subcellularLocation>
        <location evidence="1">Cell envelope</location>
    </subcellularLocation>
</comment>
<evidence type="ECO:0000256" key="2">
    <source>
        <dbReference type="SAM" id="SignalP"/>
    </source>
</evidence>